<dbReference type="Proteomes" id="UP000831775">
    <property type="component" value="Chromosome"/>
</dbReference>
<dbReference type="InterPro" id="IPR005184">
    <property type="entry name" value="DUF306_Meta_HslJ"/>
</dbReference>
<evidence type="ECO:0000259" key="1">
    <source>
        <dbReference type="Pfam" id="PF03724"/>
    </source>
</evidence>
<dbReference type="PANTHER" id="PTHR35535">
    <property type="entry name" value="HEAT SHOCK PROTEIN HSLJ"/>
    <property type="match status" value="1"/>
</dbReference>
<organism evidence="2 3">
    <name type="scientific">Leucobacter rhizosphaerae</name>
    <dbReference type="NCBI Taxonomy" id="2932245"/>
    <lineage>
        <taxon>Bacteria</taxon>
        <taxon>Bacillati</taxon>
        <taxon>Actinomycetota</taxon>
        <taxon>Actinomycetes</taxon>
        <taxon>Micrococcales</taxon>
        <taxon>Microbacteriaceae</taxon>
        <taxon>Leucobacter</taxon>
    </lineage>
</organism>
<feature type="domain" description="DUF306" evidence="1">
    <location>
        <begin position="12"/>
        <end position="92"/>
    </location>
</feature>
<dbReference type="EMBL" id="CP095043">
    <property type="protein sequence ID" value="UOQ61763.1"/>
    <property type="molecule type" value="Genomic_DNA"/>
</dbReference>
<dbReference type="PANTHER" id="PTHR35535:SF1">
    <property type="entry name" value="HEAT SHOCK PROTEIN HSLJ"/>
    <property type="match status" value="1"/>
</dbReference>
<reference evidence="2 3" key="1">
    <citation type="submission" date="2022-04" db="EMBL/GenBank/DDBJ databases">
        <title>Leucobacter sp. isolated from rhizosphere of onion.</title>
        <authorList>
            <person name="Won M."/>
            <person name="Lee C.-M."/>
            <person name="Woen H.-Y."/>
            <person name="Kwon S.-W."/>
        </authorList>
    </citation>
    <scope>NUCLEOTIDE SEQUENCE [LARGE SCALE GENOMIC DNA]</scope>
    <source>
        <strain evidence="2 3">H25R-14</strain>
    </source>
</reference>
<evidence type="ECO:0000313" key="3">
    <source>
        <dbReference type="Proteomes" id="UP000831775"/>
    </source>
</evidence>
<evidence type="ECO:0000313" key="2">
    <source>
        <dbReference type="EMBL" id="UOQ61763.1"/>
    </source>
</evidence>
<sequence length="98" mass="10406">MNTEDILGTWSIDAKGTPTLEFAEDGAVSGTDGCNGISTTYTVEGDRVVLEQFASTMMACQGVDDWLRGVREVTVDGDTLVVKNASGTEIGQLERQSS</sequence>
<dbReference type="Pfam" id="PF03724">
    <property type="entry name" value="META"/>
    <property type="match status" value="1"/>
</dbReference>
<gene>
    <name evidence="2" type="ORF">MUN76_07355</name>
</gene>
<proteinExistence type="predicted"/>
<dbReference type="InterPro" id="IPR038670">
    <property type="entry name" value="HslJ-like_sf"/>
</dbReference>
<keyword evidence="3" id="KW-1185">Reference proteome</keyword>
<dbReference type="InterPro" id="IPR053147">
    <property type="entry name" value="Hsp_HslJ-like"/>
</dbReference>
<dbReference type="Gene3D" id="2.40.128.270">
    <property type="match status" value="1"/>
</dbReference>
<name>A0ABY4FZS5_9MICO</name>
<protein>
    <submittedName>
        <fullName evidence="2">META domain-containing protein</fullName>
    </submittedName>
</protein>
<accession>A0ABY4FZS5</accession>
<dbReference type="RefSeq" id="WP_244688478.1">
    <property type="nucleotide sequence ID" value="NZ_CP095043.1"/>
</dbReference>